<reference evidence="1 2" key="1">
    <citation type="submission" date="2020-04" db="EMBL/GenBank/DDBJ databases">
        <title>Zoogloea sp. G-4-1-14 isolated from soil.</title>
        <authorList>
            <person name="Dahal R.H."/>
        </authorList>
    </citation>
    <scope>NUCLEOTIDE SEQUENCE [LARGE SCALE GENOMIC DNA]</scope>
    <source>
        <strain evidence="1 2">G-4-1-14</strain>
    </source>
</reference>
<accession>A0A848G1F5</accession>
<evidence type="ECO:0000313" key="2">
    <source>
        <dbReference type="Proteomes" id="UP000580043"/>
    </source>
</evidence>
<dbReference type="SUPFAM" id="SSF140804">
    <property type="entry name" value="YidB-like"/>
    <property type="match status" value="1"/>
</dbReference>
<keyword evidence="2" id="KW-1185">Reference proteome</keyword>
<comment type="caution">
    <text evidence="1">The sequence shown here is derived from an EMBL/GenBank/DDBJ whole genome shotgun (WGS) entry which is preliminary data.</text>
</comment>
<dbReference type="AlphaFoldDB" id="A0A848G1F5"/>
<dbReference type="EMBL" id="JABBGA010000002">
    <property type="protein sequence ID" value="NML24875.1"/>
    <property type="molecule type" value="Genomic_DNA"/>
</dbReference>
<protein>
    <submittedName>
        <fullName evidence="1">DUF937 domain-containing protein</fullName>
    </submittedName>
</protein>
<name>A0A848G1F5_9RHOO</name>
<dbReference type="RefSeq" id="WP_169144515.1">
    <property type="nucleotide sequence ID" value="NZ_JABBGA010000002.1"/>
</dbReference>
<proteinExistence type="predicted"/>
<organism evidence="1 2">
    <name type="scientific">Zoogloea dura</name>
    <dbReference type="NCBI Taxonomy" id="2728840"/>
    <lineage>
        <taxon>Bacteria</taxon>
        <taxon>Pseudomonadati</taxon>
        <taxon>Pseudomonadota</taxon>
        <taxon>Betaproteobacteria</taxon>
        <taxon>Rhodocyclales</taxon>
        <taxon>Zoogloeaceae</taxon>
        <taxon>Zoogloea</taxon>
    </lineage>
</organism>
<dbReference type="Proteomes" id="UP000580043">
    <property type="component" value="Unassembled WGS sequence"/>
</dbReference>
<dbReference type="Gene3D" id="1.10.10.690">
    <property type="entry name" value="YidB-like"/>
    <property type="match status" value="1"/>
</dbReference>
<dbReference type="InterPro" id="IPR045372">
    <property type="entry name" value="YidB"/>
</dbReference>
<evidence type="ECO:0000313" key="1">
    <source>
        <dbReference type="EMBL" id="NML24875.1"/>
    </source>
</evidence>
<sequence length="137" mass="13618">MGLFDQIAGQVLGSLAGGAQSGEQSPLLQIVMSLIQNSEGGLGGLLGRLGQAGLGEQVASWVGTGQNLPVTPEQLGQALERSGLGSMAAQLGVSGEQMASQLAPLLPAVVDGLTPNGQLPESSDELLAALGGFLGRS</sequence>
<dbReference type="Pfam" id="PF20159">
    <property type="entry name" value="YidB"/>
    <property type="match status" value="1"/>
</dbReference>
<gene>
    <name evidence="1" type="ORF">HHL15_03935</name>
</gene>
<dbReference type="InterPro" id="IPR027405">
    <property type="entry name" value="YidB-like"/>
</dbReference>